<name>A0ABQ4EET5_9ACTN</name>
<gene>
    <name evidence="2" type="ORF">Pen02_81830</name>
</gene>
<evidence type="ECO:0000313" key="3">
    <source>
        <dbReference type="Proteomes" id="UP000646749"/>
    </source>
</evidence>
<evidence type="ECO:0000256" key="1">
    <source>
        <dbReference type="SAM" id="MobiDB-lite"/>
    </source>
</evidence>
<evidence type="ECO:0000313" key="2">
    <source>
        <dbReference type="EMBL" id="GIG93247.1"/>
    </source>
</evidence>
<dbReference type="EMBL" id="BONW01000056">
    <property type="protein sequence ID" value="GIG93247.1"/>
    <property type="molecule type" value="Genomic_DNA"/>
</dbReference>
<organism evidence="2 3">
    <name type="scientific">Plantactinospora endophytica</name>
    <dbReference type="NCBI Taxonomy" id="673535"/>
    <lineage>
        <taxon>Bacteria</taxon>
        <taxon>Bacillati</taxon>
        <taxon>Actinomycetota</taxon>
        <taxon>Actinomycetes</taxon>
        <taxon>Micromonosporales</taxon>
        <taxon>Micromonosporaceae</taxon>
        <taxon>Plantactinospora</taxon>
    </lineage>
</organism>
<comment type="caution">
    <text evidence="2">The sequence shown here is derived from an EMBL/GenBank/DDBJ whole genome shotgun (WGS) entry which is preliminary data.</text>
</comment>
<reference evidence="2 3" key="1">
    <citation type="submission" date="2021-01" db="EMBL/GenBank/DDBJ databases">
        <title>Whole genome shotgun sequence of Plantactinospora endophytica NBRC 110450.</title>
        <authorList>
            <person name="Komaki H."/>
            <person name="Tamura T."/>
        </authorList>
    </citation>
    <scope>NUCLEOTIDE SEQUENCE [LARGE SCALE GENOMIC DNA]</scope>
    <source>
        <strain evidence="2 3">NBRC 110450</strain>
    </source>
</reference>
<keyword evidence="3" id="KW-1185">Reference proteome</keyword>
<sequence>MPTSVSFQDAGGDASHSEKAGYGKACRASADNGEVTATEIIDRHENALSG</sequence>
<feature type="region of interest" description="Disordered" evidence="1">
    <location>
        <begin position="1"/>
        <end position="22"/>
    </location>
</feature>
<protein>
    <submittedName>
        <fullName evidence="2">Uncharacterized protein</fullName>
    </submittedName>
</protein>
<accession>A0ABQ4EET5</accession>
<dbReference type="Proteomes" id="UP000646749">
    <property type="component" value="Unassembled WGS sequence"/>
</dbReference>
<proteinExistence type="predicted"/>